<dbReference type="GeneID" id="90644189"/>
<accession>A0ABZ0NNT3</accession>
<dbReference type="Proteomes" id="UP001302367">
    <property type="component" value="Chromosome 4"/>
</dbReference>
<evidence type="ECO:0000256" key="1">
    <source>
        <dbReference type="SAM" id="MobiDB-lite"/>
    </source>
</evidence>
<name>A0ABZ0NNT3_CERBT</name>
<evidence type="ECO:0000313" key="3">
    <source>
        <dbReference type="Proteomes" id="UP001302367"/>
    </source>
</evidence>
<feature type="region of interest" description="Disordered" evidence="1">
    <location>
        <begin position="30"/>
        <end position="113"/>
    </location>
</feature>
<evidence type="ECO:0008006" key="4">
    <source>
        <dbReference type="Google" id="ProtNLM"/>
    </source>
</evidence>
<protein>
    <recommendedName>
        <fullName evidence="4">DNA replication factor Cdt1 C-terminal domain-containing protein</fullName>
    </recommendedName>
</protein>
<proteinExistence type="predicted"/>
<feature type="compositionally biased region" description="Low complexity" evidence="1">
    <location>
        <begin position="97"/>
        <end position="110"/>
    </location>
</feature>
<keyword evidence="3" id="KW-1185">Reference proteome</keyword>
<evidence type="ECO:0000313" key="2">
    <source>
        <dbReference type="EMBL" id="WPB01207.1"/>
    </source>
</evidence>
<sequence length="336" mass="37229">MDRTQRSSANGTQAPFQRIALQLLSPNINKAISRMTDQPATTARNTPTTTPAAAVASSRKRKYQSHESSAVELPLTPDGSGHRSRSSANITPAQPASGSSYRPPFGSSSSVLHGEPEVWSDEYESEDHHIRPTTVEQNVDRTVSMLSEHKAVFRFIRGIIDTRILRRQQAPSRPIPSVHFGVSNQNDASRIPEHRAISLSEQQAFLGRLVRSHAMEDKTNSPHAITIPSFWLCDHIVRLLPEGSFNLHAATALLEQYTTDIETHVGIWPPVVDVLRKAVTSQLKFCLPRPGAKQAVLELPKDERIIRRHVVDIEDDFQSSAGAAANEVLERLVKND</sequence>
<feature type="compositionally biased region" description="Polar residues" evidence="1">
    <location>
        <begin position="86"/>
        <end position="96"/>
    </location>
</feature>
<reference evidence="2 3" key="1">
    <citation type="submission" date="2023-09" db="EMBL/GenBank/DDBJ databases">
        <title>Complete-Gapless Cercospora beticola genome.</title>
        <authorList>
            <person name="Wyatt N.A."/>
            <person name="Spanner R.E."/>
            <person name="Bolton M.D."/>
        </authorList>
    </citation>
    <scope>NUCLEOTIDE SEQUENCE [LARGE SCALE GENOMIC DNA]</scope>
    <source>
        <strain evidence="2">Cb09-40</strain>
    </source>
</reference>
<dbReference type="EMBL" id="CP134187">
    <property type="protein sequence ID" value="WPB01207.1"/>
    <property type="molecule type" value="Genomic_DNA"/>
</dbReference>
<feature type="compositionally biased region" description="Low complexity" evidence="1">
    <location>
        <begin position="39"/>
        <end position="56"/>
    </location>
</feature>
<organism evidence="2 3">
    <name type="scientific">Cercospora beticola</name>
    <name type="common">Sugarbeet leaf spot fungus</name>
    <dbReference type="NCBI Taxonomy" id="122368"/>
    <lineage>
        <taxon>Eukaryota</taxon>
        <taxon>Fungi</taxon>
        <taxon>Dikarya</taxon>
        <taxon>Ascomycota</taxon>
        <taxon>Pezizomycotina</taxon>
        <taxon>Dothideomycetes</taxon>
        <taxon>Dothideomycetidae</taxon>
        <taxon>Mycosphaerellales</taxon>
        <taxon>Mycosphaerellaceae</taxon>
        <taxon>Cercospora</taxon>
    </lineage>
</organism>
<dbReference type="RefSeq" id="XP_065458780.1">
    <property type="nucleotide sequence ID" value="XM_065602708.1"/>
</dbReference>
<gene>
    <name evidence="2" type="ORF">RHO25_005830</name>
</gene>